<dbReference type="AlphaFoldDB" id="A0AA39X130"/>
<dbReference type="Proteomes" id="UP001174934">
    <property type="component" value="Unassembled WGS sequence"/>
</dbReference>
<evidence type="ECO:0000259" key="2">
    <source>
        <dbReference type="Pfam" id="PF00082"/>
    </source>
</evidence>
<gene>
    <name evidence="3" type="ORF">B0T17DRAFT_270506</name>
</gene>
<protein>
    <submittedName>
        <fullName evidence="3">Peptidase S8/S53 domain-containing protein</fullName>
    </submittedName>
</protein>
<evidence type="ECO:0000313" key="4">
    <source>
        <dbReference type="Proteomes" id="UP001174934"/>
    </source>
</evidence>
<dbReference type="GO" id="GO:0004252">
    <property type="term" value="F:serine-type endopeptidase activity"/>
    <property type="evidence" value="ECO:0007669"/>
    <property type="project" value="InterPro"/>
</dbReference>
<dbReference type="InterPro" id="IPR000209">
    <property type="entry name" value="Peptidase_S8/S53_dom"/>
</dbReference>
<sequence>MAALVLRIFPRARLYVAKLDEKPGGLHGKRHITARSAAEAVEWAIRCKVDIISMSWTIEKSNKHQQEISGLKKALESAKSAGILMFCAASDQGNSTGLSCYPAASNLCIRMGASTGTGERCDWVHPHDYDFLLPGDNVPLNLHIDDLPTEHSGSSVATALASGLGGLILYLARYSLRSPEFAALALTERAEMSTMFRYLASYGGQTPQFPRSGLLSFLAGKNAKFKNEADEAKQELKRFFIKEFKEKWSVKGSI</sequence>
<dbReference type="GO" id="GO:0006508">
    <property type="term" value="P:proteolysis"/>
    <property type="evidence" value="ECO:0007669"/>
    <property type="project" value="InterPro"/>
</dbReference>
<accession>A0AA39X130</accession>
<dbReference type="Pfam" id="PF00082">
    <property type="entry name" value="Peptidase_S8"/>
    <property type="match status" value="1"/>
</dbReference>
<keyword evidence="1" id="KW-0175">Coiled coil</keyword>
<keyword evidence="4" id="KW-1185">Reference proteome</keyword>
<dbReference type="SUPFAM" id="SSF52743">
    <property type="entry name" value="Subtilisin-like"/>
    <property type="match status" value="1"/>
</dbReference>
<dbReference type="Gene3D" id="3.40.50.200">
    <property type="entry name" value="Peptidase S8/S53 domain"/>
    <property type="match status" value="1"/>
</dbReference>
<feature type="domain" description="Peptidase S8/S53" evidence="2">
    <location>
        <begin position="27"/>
        <end position="180"/>
    </location>
</feature>
<comment type="caution">
    <text evidence="3">The sequence shown here is derived from an EMBL/GenBank/DDBJ whole genome shotgun (WGS) entry which is preliminary data.</text>
</comment>
<proteinExistence type="predicted"/>
<reference evidence="3" key="1">
    <citation type="submission" date="2023-06" db="EMBL/GenBank/DDBJ databases">
        <title>Genome-scale phylogeny and comparative genomics of the fungal order Sordariales.</title>
        <authorList>
            <consortium name="Lawrence Berkeley National Laboratory"/>
            <person name="Hensen N."/>
            <person name="Bonometti L."/>
            <person name="Westerberg I."/>
            <person name="Brannstrom I.O."/>
            <person name="Guillou S."/>
            <person name="Cros-Aarteil S."/>
            <person name="Calhoun S."/>
            <person name="Haridas S."/>
            <person name="Kuo A."/>
            <person name="Mondo S."/>
            <person name="Pangilinan J."/>
            <person name="Riley R."/>
            <person name="LaButti K."/>
            <person name="Andreopoulos B."/>
            <person name="Lipzen A."/>
            <person name="Chen C."/>
            <person name="Yanf M."/>
            <person name="Daum C."/>
            <person name="Ng V."/>
            <person name="Clum A."/>
            <person name="Steindorff A."/>
            <person name="Ohm R."/>
            <person name="Martin F."/>
            <person name="Silar P."/>
            <person name="Natvig D."/>
            <person name="Lalanne C."/>
            <person name="Gautier V."/>
            <person name="Ament-velasquez S.L."/>
            <person name="Kruys A."/>
            <person name="Hutchinson M.I."/>
            <person name="Powell A.J."/>
            <person name="Barry K."/>
            <person name="Miller A.N."/>
            <person name="Grigoriev I.V."/>
            <person name="Debuchy R."/>
            <person name="Gladieux P."/>
            <person name="Thoren M.H."/>
            <person name="Johannesson H."/>
        </authorList>
    </citation>
    <scope>NUCLEOTIDE SEQUENCE</scope>
    <source>
        <strain evidence="3">SMH3391-2</strain>
    </source>
</reference>
<name>A0AA39X130_9PEZI</name>
<feature type="coiled-coil region" evidence="1">
    <location>
        <begin position="215"/>
        <end position="242"/>
    </location>
</feature>
<dbReference type="InterPro" id="IPR036852">
    <property type="entry name" value="Peptidase_S8/S53_dom_sf"/>
</dbReference>
<evidence type="ECO:0000256" key="1">
    <source>
        <dbReference type="SAM" id="Coils"/>
    </source>
</evidence>
<organism evidence="3 4">
    <name type="scientific">Bombardia bombarda</name>
    <dbReference type="NCBI Taxonomy" id="252184"/>
    <lineage>
        <taxon>Eukaryota</taxon>
        <taxon>Fungi</taxon>
        <taxon>Dikarya</taxon>
        <taxon>Ascomycota</taxon>
        <taxon>Pezizomycotina</taxon>
        <taxon>Sordariomycetes</taxon>
        <taxon>Sordariomycetidae</taxon>
        <taxon>Sordariales</taxon>
        <taxon>Lasiosphaeriaceae</taxon>
        <taxon>Bombardia</taxon>
    </lineage>
</organism>
<evidence type="ECO:0000313" key="3">
    <source>
        <dbReference type="EMBL" id="KAK0625337.1"/>
    </source>
</evidence>
<dbReference type="EMBL" id="JAULSR010000003">
    <property type="protein sequence ID" value="KAK0625337.1"/>
    <property type="molecule type" value="Genomic_DNA"/>
</dbReference>